<organism evidence="1 2">
    <name type="scientific">Luteimonas rhizosphaericola</name>
    <dbReference type="NCBI Taxonomy" id="3042024"/>
    <lineage>
        <taxon>Bacteria</taxon>
        <taxon>Pseudomonadati</taxon>
        <taxon>Pseudomonadota</taxon>
        <taxon>Gammaproteobacteria</taxon>
        <taxon>Lysobacterales</taxon>
        <taxon>Lysobacteraceae</taxon>
        <taxon>Luteimonas</taxon>
    </lineage>
</organism>
<evidence type="ECO:0000313" key="2">
    <source>
        <dbReference type="Proteomes" id="UP001156831"/>
    </source>
</evidence>
<keyword evidence="2" id="KW-1185">Reference proteome</keyword>
<dbReference type="Pfam" id="PF10987">
    <property type="entry name" value="DUF2806"/>
    <property type="match status" value="1"/>
</dbReference>
<sequence length="333" mass="37019">MKFSDLGGVSKPLTRLIDVISRGMGRVSAPMLTRVNAKADAEKIRVLSEALNNAGDGNLLAISYQDENIRIDRDPQAIAWSSSQSSAAERAATREAYQAELRQSNIESITTTAALELAGVTDVSTDVPDADWINRFFRASEDISSEQMQDLWGRILAGEIVRPGSFSLRTLDFVRNLTTDDASLLERMANQAVSYSSSTFVPCLDRTWLEKHRDIYMGHYFDAAELGAMHPSEMTYNLFKFPTRNVELLRAGKLVLKIERGTATKPIGLPLWRFTAVGREIVQLLSHDGDEEQLIRVGKWFAGKGADVVLGETIDEANGKIRMKNLQRIILDP</sequence>
<dbReference type="RefSeq" id="WP_280603142.1">
    <property type="nucleotide sequence ID" value="NZ_JARXRN010000029.1"/>
</dbReference>
<accession>A0ABT6JQ94</accession>
<name>A0ABT6JQ94_9GAMM</name>
<dbReference type="InterPro" id="IPR021254">
    <property type="entry name" value="DUF2806"/>
</dbReference>
<proteinExistence type="predicted"/>
<evidence type="ECO:0000313" key="1">
    <source>
        <dbReference type="EMBL" id="MDH5832131.1"/>
    </source>
</evidence>
<dbReference type="EMBL" id="JARXRN010000029">
    <property type="protein sequence ID" value="MDH5832131.1"/>
    <property type="molecule type" value="Genomic_DNA"/>
</dbReference>
<comment type="caution">
    <text evidence="1">The sequence shown here is derived from an EMBL/GenBank/DDBJ whole genome shotgun (WGS) entry which is preliminary data.</text>
</comment>
<protein>
    <submittedName>
        <fullName evidence="1">DUF2806 domain-containing protein</fullName>
    </submittedName>
</protein>
<dbReference type="Proteomes" id="UP001156831">
    <property type="component" value="Unassembled WGS sequence"/>
</dbReference>
<gene>
    <name evidence="1" type="ORF">QFW80_16560</name>
</gene>
<reference evidence="1 2" key="1">
    <citation type="submission" date="2023-04" db="EMBL/GenBank/DDBJ databases">
        <title>Luteimonas sp. M1R5S18.</title>
        <authorList>
            <person name="Sun J.-Q."/>
        </authorList>
    </citation>
    <scope>NUCLEOTIDE SEQUENCE [LARGE SCALE GENOMIC DNA]</scope>
    <source>
        <strain evidence="1 2">M1R5S18</strain>
    </source>
</reference>